<feature type="domain" description="PDZ" evidence="3">
    <location>
        <begin position="529"/>
        <end position="589"/>
    </location>
</feature>
<evidence type="ECO:0000313" key="6">
    <source>
        <dbReference type="Proteomes" id="UP000248614"/>
    </source>
</evidence>
<dbReference type="PIRSF" id="PIRSF016493">
    <property type="entry name" value="Glycyl_aminpptds"/>
    <property type="match status" value="1"/>
</dbReference>
<proteinExistence type="predicted"/>
<dbReference type="Pfam" id="PF13180">
    <property type="entry name" value="PDZ_2"/>
    <property type="match status" value="1"/>
</dbReference>
<dbReference type="Gene3D" id="2.60.40.3650">
    <property type="match status" value="1"/>
</dbReference>
<dbReference type="InterPro" id="IPR007963">
    <property type="entry name" value="Peptidase_M61_catalytic"/>
</dbReference>
<keyword evidence="1" id="KW-0732">Signal</keyword>
<dbReference type="InterPro" id="IPR001478">
    <property type="entry name" value="PDZ"/>
</dbReference>
<reference evidence="5 6" key="1">
    <citation type="submission" date="2017-08" db="EMBL/GenBank/DDBJ databases">
        <title>Infants hospitalized years apart are colonized by the same room-sourced microbial strains.</title>
        <authorList>
            <person name="Brooks B."/>
            <person name="Olm M.R."/>
            <person name="Firek B.A."/>
            <person name="Baker R."/>
            <person name="Thomas B.C."/>
            <person name="Morowitz M.J."/>
            <person name="Banfield J.F."/>
        </authorList>
    </citation>
    <scope>NUCLEOTIDE SEQUENCE [LARGE SCALE GENOMIC DNA]</scope>
    <source>
        <strain evidence="5">S2_018_000_R3_110</strain>
    </source>
</reference>
<sequence length="625" mass="68133">MVRSLVAALLGSCLALPVLAQTVPAPLTVPAPPRDPGANARVRYDVSFPQAQHYRARIAATWTGVPAGPLRVQMSRSSPGRYAIHEFAKNVYDVTATDGAGRPLKLTRTDPYGWSIDGHDGTVVVTYTLYGDRGDGTYAQIDATHAHLNMPATFLWATGYDAQPIRVRFQSPDPAWKVATQLPAGDAPGTWWAPNLQYFMDSPTELSNHMVREWQAGGKTFRLALHHDGTAADMDRFTDKAKKVVAEEIKIFGAPAPYDFGTYTFIADYRPSIAGDGMEHRNSTIITDKRSLAEAKDDQLGTLAHEFFHSWNVERLRPRELEPFDFTRANPTPSLWLAEGFTSYYGPLAIRRAGLSSVDDYLGEMGAMVNGVVNSPARIAARVNASPQEMSLRAPFVDAATAIDPVEPNIFVSYYPYGAVIALSLDLQLRQRFAGKTLDDYMRLLWKTHGATERPYAPADLRAALATLTGDRAFADRFFDRSIEGSFLPDFTPLLEQAGLVLRAAAPNRGWIGRSNATQEEGGGVALTLSPAQNTPLFAAGIDRGDVIRSVGGRAIADVAGWNAAVAALKPGMATELRYRQRGIERTATLTPVADPTLEIVRGETAGRMPTAAQRAFRANWLGAE</sequence>
<dbReference type="Pfam" id="PF05299">
    <property type="entry name" value="Peptidase_M61"/>
    <property type="match status" value="1"/>
</dbReference>
<organism evidence="5 6">
    <name type="scientific">Sphingomonas hengshuiensis</name>
    <dbReference type="NCBI Taxonomy" id="1609977"/>
    <lineage>
        <taxon>Bacteria</taxon>
        <taxon>Pseudomonadati</taxon>
        <taxon>Pseudomonadota</taxon>
        <taxon>Alphaproteobacteria</taxon>
        <taxon>Sphingomonadales</taxon>
        <taxon>Sphingomonadaceae</taxon>
        <taxon>Sphingomonas</taxon>
    </lineage>
</organism>
<dbReference type="Gene3D" id="1.10.390.10">
    <property type="entry name" value="Neutral Protease Domain 2"/>
    <property type="match status" value="1"/>
</dbReference>
<feature type="domain" description="Peptidase M61 N-terminal" evidence="4">
    <location>
        <begin position="43"/>
        <end position="208"/>
    </location>
</feature>
<evidence type="ECO:0000313" key="5">
    <source>
        <dbReference type="EMBL" id="PZO78263.1"/>
    </source>
</evidence>
<evidence type="ECO:0000259" key="2">
    <source>
        <dbReference type="Pfam" id="PF05299"/>
    </source>
</evidence>
<dbReference type="InterPro" id="IPR040756">
    <property type="entry name" value="Peptidase_M61_N"/>
</dbReference>
<dbReference type="EMBL" id="QFNF01000013">
    <property type="protein sequence ID" value="PZO78263.1"/>
    <property type="molecule type" value="Genomic_DNA"/>
</dbReference>
<comment type="caution">
    <text evidence="5">The sequence shown here is derived from an EMBL/GenBank/DDBJ whole genome shotgun (WGS) entry which is preliminary data.</text>
</comment>
<protein>
    <submittedName>
        <fullName evidence="5">Peptidase M61</fullName>
    </submittedName>
</protein>
<evidence type="ECO:0000256" key="1">
    <source>
        <dbReference type="SAM" id="SignalP"/>
    </source>
</evidence>
<feature type="chain" id="PRO_5016092755" evidence="1">
    <location>
        <begin position="21"/>
        <end position="625"/>
    </location>
</feature>
<dbReference type="SUPFAM" id="SSF55486">
    <property type="entry name" value="Metalloproteases ('zincins'), catalytic domain"/>
    <property type="match status" value="1"/>
</dbReference>
<dbReference type="AlphaFoldDB" id="A0A2W4Z7G4"/>
<dbReference type="Gene3D" id="2.30.42.10">
    <property type="match status" value="1"/>
</dbReference>
<evidence type="ECO:0000259" key="4">
    <source>
        <dbReference type="Pfam" id="PF17899"/>
    </source>
</evidence>
<accession>A0A2W4Z7G4</accession>
<dbReference type="InterPro" id="IPR024191">
    <property type="entry name" value="Peptidase_M61"/>
</dbReference>
<evidence type="ECO:0000259" key="3">
    <source>
        <dbReference type="Pfam" id="PF13180"/>
    </source>
</evidence>
<dbReference type="InterPro" id="IPR036034">
    <property type="entry name" value="PDZ_sf"/>
</dbReference>
<dbReference type="Pfam" id="PF17899">
    <property type="entry name" value="Peptidase_M61_N"/>
    <property type="match status" value="1"/>
</dbReference>
<dbReference type="SUPFAM" id="SSF50156">
    <property type="entry name" value="PDZ domain-like"/>
    <property type="match status" value="1"/>
</dbReference>
<gene>
    <name evidence="5" type="ORF">DI632_07080</name>
</gene>
<dbReference type="InterPro" id="IPR027268">
    <property type="entry name" value="Peptidase_M4/M1_CTD_sf"/>
</dbReference>
<feature type="signal peptide" evidence="1">
    <location>
        <begin position="1"/>
        <end position="20"/>
    </location>
</feature>
<name>A0A2W4Z7G4_9SPHN</name>
<feature type="domain" description="Peptidase M61 catalytic" evidence="2">
    <location>
        <begin position="300"/>
        <end position="421"/>
    </location>
</feature>
<dbReference type="Proteomes" id="UP000248614">
    <property type="component" value="Unassembled WGS sequence"/>
</dbReference>